<feature type="non-terminal residue" evidence="8">
    <location>
        <position position="245"/>
    </location>
</feature>
<dbReference type="Pfam" id="PF22908">
    <property type="entry name" value="PHD_NSD"/>
    <property type="match status" value="1"/>
</dbReference>
<feature type="region of interest" description="Disordered" evidence="6">
    <location>
        <begin position="1"/>
        <end position="30"/>
    </location>
</feature>
<dbReference type="GO" id="GO:0006357">
    <property type="term" value="P:regulation of transcription by RNA polymerase II"/>
    <property type="evidence" value="ECO:0007669"/>
    <property type="project" value="TreeGrafter"/>
</dbReference>
<feature type="compositionally biased region" description="Basic and acidic residues" evidence="6">
    <location>
        <begin position="7"/>
        <end position="25"/>
    </location>
</feature>
<protein>
    <recommendedName>
        <fullName evidence="7">PHD-type domain-containing protein</fullName>
    </recommendedName>
</protein>
<dbReference type="PANTHER" id="PTHR46309:SF1">
    <property type="entry name" value="PHD FINGER PROTEIN 12"/>
    <property type="match status" value="1"/>
</dbReference>
<evidence type="ECO:0000313" key="9">
    <source>
        <dbReference type="Proteomes" id="UP000824469"/>
    </source>
</evidence>
<dbReference type="GO" id="GO:0005634">
    <property type="term" value="C:nucleus"/>
    <property type="evidence" value="ECO:0007669"/>
    <property type="project" value="TreeGrafter"/>
</dbReference>
<dbReference type="InterPro" id="IPR055197">
    <property type="entry name" value="PHDvar_NSD"/>
</dbReference>
<gene>
    <name evidence="8" type="ORF">KI387_024911</name>
</gene>
<evidence type="ECO:0000259" key="7">
    <source>
        <dbReference type="PROSITE" id="PS50016"/>
    </source>
</evidence>
<dbReference type="InterPro" id="IPR042163">
    <property type="entry name" value="PHF12"/>
</dbReference>
<dbReference type="Gene3D" id="3.30.40.10">
    <property type="entry name" value="Zinc/RING finger domain, C3HC4 (zinc finger)"/>
    <property type="match status" value="2"/>
</dbReference>
<evidence type="ECO:0000256" key="3">
    <source>
        <dbReference type="ARBA" id="ARBA00022771"/>
    </source>
</evidence>
<keyword evidence="4" id="KW-0862">Zinc</keyword>
<dbReference type="SMART" id="SM00249">
    <property type="entry name" value="PHD"/>
    <property type="match status" value="3"/>
</dbReference>
<dbReference type="InterPro" id="IPR001965">
    <property type="entry name" value="Znf_PHD"/>
</dbReference>
<evidence type="ECO:0000256" key="5">
    <source>
        <dbReference type="PROSITE-ProRule" id="PRU00146"/>
    </source>
</evidence>
<evidence type="ECO:0000256" key="6">
    <source>
        <dbReference type="SAM" id="MobiDB-lite"/>
    </source>
</evidence>
<sequence length="245" mass="27918">MAKRDGKRTVKRENTKKSFRTEVSVEKQQGTKLSRDKKKDIDDISVVCSICEGLGELKFCDLCKKGFHLSCLGSEKVPWEDPWQCHNCLQNKVCCFDCKEYGALTAGTVRCTSKNCQNHYHEGCARKWGALRGGYSYITRRGYICPHHFCHACHRSHNSGASKLVRCMRCPIAYHSKCLSESANLLQNIPGFMLCPNHDIGQDAGQKNNPTNIFMQLSVPEIPVDFQLPDSLKKWKPHPYTYIKR</sequence>
<dbReference type="SUPFAM" id="SSF57903">
    <property type="entry name" value="FYVE/PHD zinc finger"/>
    <property type="match status" value="2"/>
</dbReference>
<dbReference type="Pfam" id="PF23004">
    <property type="entry name" value="PHDvar_NSD"/>
    <property type="match status" value="1"/>
</dbReference>
<accession>A0AA38G3U7</accession>
<dbReference type="GO" id="GO:0006338">
    <property type="term" value="P:chromatin remodeling"/>
    <property type="evidence" value="ECO:0007669"/>
    <property type="project" value="UniProtKB-ARBA"/>
</dbReference>
<reference evidence="8 9" key="1">
    <citation type="journal article" date="2021" name="Nat. Plants">
        <title>The Taxus genome provides insights into paclitaxel biosynthesis.</title>
        <authorList>
            <person name="Xiong X."/>
            <person name="Gou J."/>
            <person name="Liao Q."/>
            <person name="Li Y."/>
            <person name="Zhou Q."/>
            <person name="Bi G."/>
            <person name="Li C."/>
            <person name="Du R."/>
            <person name="Wang X."/>
            <person name="Sun T."/>
            <person name="Guo L."/>
            <person name="Liang H."/>
            <person name="Lu P."/>
            <person name="Wu Y."/>
            <person name="Zhang Z."/>
            <person name="Ro D.K."/>
            <person name="Shang Y."/>
            <person name="Huang S."/>
            <person name="Yan J."/>
        </authorList>
    </citation>
    <scope>NUCLEOTIDE SEQUENCE [LARGE SCALE GENOMIC DNA]</scope>
    <source>
        <strain evidence="8">Ta-2019</strain>
    </source>
</reference>
<dbReference type="InterPro" id="IPR055198">
    <property type="entry name" value="NSD_PHD"/>
</dbReference>
<keyword evidence="1" id="KW-0479">Metal-binding</keyword>
<keyword evidence="3 5" id="KW-0863">Zinc-finger</keyword>
<dbReference type="EMBL" id="JAHRHJ020000005">
    <property type="protein sequence ID" value="KAH9316284.1"/>
    <property type="molecule type" value="Genomic_DNA"/>
</dbReference>
<evidence type="ECO:0000313" key="8">
    <source>
        <dbReference type="EMBL" id="KAH9316284.1"/>
    </source>
</evidence>
<dbReference type="InterPro" id="IPR013083">
    <property type="entry name" value="Znf_RING/FYVE/PHD"/>
</dbReference>
<evidence type="ECO:0000256" key="1">
    <source>
        <dbReference type="ARBA" id="ARBA00022723"/>
    </source>
</evidence>
<keyword evidence="9" id="KW-1185">Reference proteome</keyword>
<organism evidence="8 9">
    <name type="scientific">Taxus chinensis</name>
    <name type="common">Chinese yew</name>
    <name type="synonym">Taxus wallichiana var. chinensis</name>
    <dbReference type="NCBI Taxonomy" id="29808"/>
    <lineage>
        <taxon>Eukaryota</taxon>
        <taxon>Viridiplantae</taxon>
        <taxon>Streptophyta</taxon>
        <taxon>Embryophyta</taxon>
        <taxon>Tracheophyta</taxon>
        <taxon>Spermatophyta</taxon>
        <taxon>Pinopsida</taxon>
        <taxon>Pinidae</taxon>
        <taxon>Conifers II</taxon>
        <taxon>Cupressales</taxon>
        <taxon>Taxaceae</taxon>
        <taxon>Taxus</taxon>
    </lineage>
</organism>
<name>A0AA38G3U7_TAXCH</name>
<evidence type="ECO:0000256" key="4">
    <source>
        <dbReference type="ARBA" id="ARBA00022833"/>
    </source>
</evidence>
<proteinExistence type="predicted"/>
<evidence type="ECO:0000256" key="2">
    <source>
        <dbReference type="ARBA" id="ARBA00022737"/>
    </source>
</evidence>
<comment type="caution">
    <text evidence="8">The sequence shown here is derived from an EMBL/GenBank/DDBJ whole genome shotgun (WGS) entry which is preliminary data.</text>
</comment>
<keyword evidence="2" id="KW-0677">Repeat</keyword>
<feature type="domain" description="PHD-type" evidence="7">
    <location>
        <begin position="45"/>
        <end position="91"/>
    </location>
</feature>
<dbReference type="InterPro" id="IPR019787">
    <property type="entry name" value="Znf_PHD-finger"/>
</dbReference>
<dbReference type="GO" id="GO:0008270">
    <property type="term" value="F:zinc ion binding"/>
    <property type="evidence" value="ECO:0007669"/>
    <property type="project" value="UniProtKB-KW"/>
</dbReference>
<dbReference type="Proteomes" id="UP000824469">
    <property type="component" value="Unassembled WGS sequence"/>
</dbReference>
<dbReference type="AlphaFoldDB" id="A0AA38G3U7"/>
<dbReference type="PANTHER" id="PTHR46309">
    <property type="entry name" value="PHD FINGER PROTEIN 12"/>
    <property type="match status" value="1"/>
</dbReference>
<dbReference type="GO" id="GO:0003714">
    <property type="term" value="F:transcription corepressor activity"/>
    <property type="evidence" value="ECO:0007669"/>
    <property type="project" value="InterPro"/>
</dbReference>
<dbReference type="InterPro" id="IPR011011">
    <property type="entry name" value="Znf_FYVE_PHD"/>
</dbReference>
<dbReference type="CDD" id="cd15566">
    <property type="entry name" value="PHD3_NSD"/>
    <property type="match status" value="1"/>
</dbReference>
<dbReference type="PROSITE" id="PS50016">
    <property type="entry name" value="ZF_PHD_2"/>
    <property type="match status" value="1"/>
</dbReference>